<evidence type="ECO:0000313" key="8">
    <source>
        <dbReference type="Proteomes" id="UP001150062"/>
    </source>
</evidence>
<dbReference type="Gene3D" id="2.70.130.10">
    <property type="entry name" value="Mannose-6-phosphate receptor binding domain"/>
    <property type="match status" value="1"/>
</dbReference>
<accession>A0ABQ8YGF9</accession>
<reference evidence="7" key="1">
    <citation type="submission" date="2022-08" db="EMBL/GenBank/DDBJ databases">
        <title>Novel sulfate-reducing endosymbionts in the free-living metamonad Anaeramoeba.</title>
        <authorList>
            <person name="Jerlstrom-Hultqvist J."/>
            <person name="Cepicka I."/>
            <person name="Gallot-Lavallee L."/>
            <person name="Salas-Leiva D."/>
            <person name="Curtis B.A."/>
            <person name="Zahonova K."/>
            <person name="Pipaliya S."/>
            <person name="Dacks J."/>
            <person name="Roger A.J."/>
        </authorList>
    </citation>
    <scope>NUCLEOTIDE SEQUENCE</scope>
    <source>
        <strain evidence="7">Schooner1</strain>
    </source>
</reference>
<dbReference type="InterPro" id="IPR036607">
    <property type="entry name" value="PRKCSH"/>
</dbReference>
<dbReference type="PANTHER" id="PTHR12630">
    <property type="entry name" value="N-LINKED OLIGOSACCHARIDE PROCESSING"/>
    <property type="match status" value="1"/>
</dbReference>
<dbReference type="Pfam" id="PF13015">
    <property type="entry name" value="PRKCSH_1"/>
    <property type="match status" value="1"/>
</dbReference>
<evidence type="ECO:0000256" key="3">
    <source>
        <dbReference type="ARBA" id="ARBA00022824"/>
    </source>
</evidence>
<feature type="chain" id="PRO_5047169042" description="Glucosidase 2 subunit beta" evidence="5">
    <location>
        <begin position="19"/>
        <end position="392"/>
    </location>
</feature>
<feature type="domain" description="MRH" evidence="6">
    <location>
        <begin position="272"/>
        <end position="370"/>
    </location>
</feature>
<protein>
    <recommendedName>
        <fullName evidence="1">Glucosidase 2 subunit beta</fullName>
    </recommendedName>
</protein>
<proteinExistence type="predicted"/>
<keyword evidence="2 5" id="KW-0732">Signal</keyword>
<dbReference type="PANTHER" id="PTHR12630:SF1">
    <property type="entry name" value="GLUCOSIDASE 2 SUBUNIT BETA"/>
    <property type="match status" value="1"/>
</dbReference>
<evidence type="ECO:0000256" key="1">
    <source>
        <dbReference type="ARBA" id="ARBA00022387"/>
    </source>
</evidence>
<dbReference type="SUPFAM" id="SSF57424">
    <property type="entry name" value="LDL receptor-like module"/>
    <property type="match status" value="1"/>
</dbReference>
<dbReference type="Proteomes" id="UP001150062">
    <property type="component" value="Unassembled WGS sequence"/>
</dbReference>
<evidence type="ECO:0000256" key="2">
    <source>
        <dbReference type="ARBA" id="ARBA00022729"/>
    </source>
</evidence>
<gene>
    <name evidence="7" type="ORF">M0813_22122</name>
</gene>
<dbReference type="PROSITE" id="PS51914">
    <property type="entry name" value="MRH"/>
    <property type="match status" value="1"/>
</dbReference>
<dbReference type="InterPro" id="IPR039794">
    <property type="entry name" value="Gtb1-like"/>
</dbReference>
<dbReference type="InterPro" id="IPR009011">
    <property type="entry name" value="Man6P_isomerase_rcpt-bd_dom_sf"/>
</dbReference>
<dbReference type="InterPro" id="IPR028146">
    <property type="entry name" value="PRKCSH_N"/>
</dbReference>
<keyword evidence="8" id="KW-1185">Reference proteome</keyword>
<evidence type="ECO:0000256" key="5">
    <source>
        <dbReference type="SAM" id="SignalP"/>
    </source>
</evidence>
<dbReference type="Pfam" id="PF12999">
    <property type="entry name" value="PRKCSH-like"/>
    <property type="match status" value="1"/>
</dbReference>
<keyword evidence="3" id="KW-0256">Endoplasmic reticulum</keyword>
<comment type="caution">
    <text evidence="7">The sequence shown here is derived from an EMBL/GenBank/DDBJ whole genome shotgun (WGS) entry which is preliminary data.</text>
</comment>
<keyword evidence="4" id="KW-1015">Disulfide bond</keyword>
<organism evidence="7 8">
    <name type="scientific">Anaeramoeba flamelloides</name>
    <dbReference type="NCBI Taxonomy" id="1746091"/>
    <lineage>
        <taxon>Eukaryota</taxon>
        <taxon>Metamonada</taxon>
        <taxon>Anaeramoebidae</taxon>
        <taxon>Anaeramoeba</taxon>
    </lineage>
</organism>
<evidence type="ECO:0000313" key="7">
    <source>
        <dbReference type="EMBL" id="KAJ6243683.1"/>
    </source>
</evidence>
<dbReference type="SUPFAM" id="SSF50911">
    <property type="entry name" value="Mannose 6-phosphate receptor domain"/>
    <property type="match status" value="1"/>
</dbReference>
<dbReference type="InterPro" id="IPR036055">
    <property type="entry name" value="LDL_receptor-like_sf"/>
</dbReference>
<dbReference type="EMBL" id="JAOAOG010000168">
    <property type="protein sequence ID" value="KAJ6243683.1"/>
    <property type="molecule type" value="Genomic_DNA"/>
</dbReference>
<feature type="signal peptide" evidence="5">
    <location>
        <begin position="1"/>
        <end position="18"/>
    </location>
</feature>
<sequence length="392" mass="46176">MKILFFFLFFLFILERQSELPRGVSPENRHLYLNKPTFTCHDQSKTIKFSYVNDNYCDCEDGSDEPGTSACSETTFYCKNEGFKPKIIFSNRVNDYECDCCSGEDEWETGVCENTCLIELQKEIEKEKELKKQRKLAFEFREARNPKVFKLAQQKRKTLTTIEKKLQIITQILNKCNSIFQKIHSGVFDQQTQQELQQISSMVSSSSLSSTSFWNQMSPKFTRKNGFQQKFVEEVHKLESQYQHLAEKYLQLQLFKKENLELYQNYLYLYNQVINFKTPDGEYEYIFKPFISLVQHGLKSNNDVTIGSWGSLGIDNFQENYPNGEQCWNGPIRKVLIHFECSVNSEIISIEETDRCFYEMVFKTPGACQDIDDDYDDDYKQQFLKKSNKKEL</sequence>
<name>A0ABQ8YGF9_9EUKA</name>
<evidence type="ECO:0000256" key="4">
    <source>
        <dbReference type="ARBA" id="ARBA00023157"/>
    </source>
</evidence>
<evidence type="ECO:0000259" key="6">
    <source>
        <dbReference type="PROSITE" id="PS51914"/>
    </source>
</evidence>
<dbReference type="InterPro" id="IPR044865">
    <property type="entry name" value="MRH_dom"/>
</dbReference>